<evidence type="ECO:0000313" key="3">
    <source>
        <dbReference type="Proteomes" id="UP000203864"/>
    </source>
</evidence>
<keyword evidence="1" id="KW-0812">Transmembrane</keyword>
<protein>
    <submittedName>
        <fullName evidence="2">Uncharacterized protein</fullName>
    </submittedName>
</protein>
<dbReference type="GeneID" id="26626462"/>
<keyword evidence="3" id="KW-1185">Reference proteome</keyword>
<organism evidence="2 3">
    <name type="scientific">Pseudomonas phage PaMx74</name>
    <dbReference type="NCBI Taxonomy" id="1175663"/>
    <lineage>
        <taxon>Viruses</taxon>
        <taxon>Duplodnaviria</taxon>
        <taxon>Heunggongvirae</taxon>
        <taxon>Uroviricota</taxon>
        <taxon>Caudoviricetes</taxon>
        <taxon>Mesyanzhinovviridae</taxon>
        <taxon>Bradleyvirinae</taxon>
        <taxon>Cinvestavvirus</taxon>
        <taxon>Cinvestavvirus PaMx74</taxon>
        <taxon>Pamexvirus PaMx74</taxon>
    </lineage>
</organism>
<accession>A0A0S0MV19</accession>
<dbReference type="Proteomes" id="UP000203864">
    <property type="component" value="Segment"/>
</dbReference>
<gene>
    <name evidence="2" type="ORF">PaMx74_10</name>
</gene>
<sequence length="181" mass="20134">MTELDPWALLSAALLAVILAHMIRLRRSGRAPARDAYRRGLEYALVELHAGGDEEATVERLRSEAENGRDLDPSPFDDAILDVLREHVMRRDLQARALLRAVERLQGMEHMGEASSSEVGVALDVLQELLGGAPAEPSVFVTEYLHLEGGEARLVRRPLRDWPSWADDLNPVHTHGVPSHE</sequence>
<keyword evidence="1" id="KW-0472">Membrane</keyword>
<evidence type="ECO:0000256" key="1">
    <source>
        <dbReference type="SAM" id="Phobius"/>
    </source>
</evidence>
<evidence type="ECO:0000313" key="2">
    <source>
        <dbReference type="EMBL" id="ALH23535.1"/>
    </source>
</evidence>
<feature type="transmembrane region" description="Helical" evidence="1">
    <location>
        <begin position="6"/>
        <end position="25"/>
    </location>
</feature>
<dbReference type="RefSeq" id="YP_009199449.1">
    <property type="nucleotide sequence ID" value="NC_028809.1"/>
</dbReference>
<keyword evidence="1" id="KW-1133">Transmembrane helix</keyword>
<dbReference type="OrthoDB" id="41584at10239"/>
<name>A0A0S0MV19_9CAUD</name>
<proteinExistence type="predicted"/>
<dbReference type="EMBL" id="JQ067093">
    <property type="protein sequence ID" value="ALH23535.1"/>
    <property type="molecule type" value="Genomic_DNA"/>
</dbReference>
<reference evidence="2 3" key="1">
    <citation type="journal article" date="2012" name="Appl. Environ. Microbiol.">
        <title>High Diversity and Novel Species of Pseudomonas aeruginosa Bacteriophages.</title>
        <authorList>
            <person name="Sepulveda-Robles O."/>
            <person name="Kameyama L."/>
            <person name="Guarneros G."/>
        </authorList>
    </citation>
    <scope>NUCLEOTIDE SEQUENCE [LARGE SCALE GENOMIC DNA]</scope>
</reference>
<dbReference type="KEGG" id="vg:26626462"/>